<proteinExistence type="predicted"/>
<sequence>MNFFGEIMVVSADVELNRYVMQNEMRLFRNKLPAHVQRLIGDFALVMLIGDVYRHKKAIIVPFINKFRQQTNFVHYIERLAEDLMASWNKGELIYMRECATKPVRGGTMSSSDAEVVDVGGDPPKQPSKRSKSKDPQRITRDSASLEDRLVLLEDIIAKMGERYTKMADTFNSFNEDVHPTEYDSEPESESEPEDEDEFSNEERDRLIEQIRLKRKLRAEKDKQSGYVPDNQEYIFNLREQIREFNLAEEGEGSTVHNPSPVTPRQTPPPYHQEQPFNTPPAPNRPPRPSASNPGYTHIPYYDTVRLPAETYNTGNFPRYGVSTAPEEQIYPYGRNVRSYGRRFPFENPVNLQDAVTGKILNIATHDPQTWTL</sequence>
<feature type="region of interest" description="Disordered" evidence="1">
    <location>
        <begin position="171"/>
        <end position="203"/>
    </location>
</feature>
<dbReference type="AlphaFoldDB" id="A0A6V7QL61"/>
<dbReference type="SUPFAM" id="SSF48264">
    <property type="entry name" value="Cytochrome P450"/>
    <property type="match status" value="1"/>
</dbReference>
<organism evidence="2">
    <name type="scientific">Ananas comosus var. bracteatus</name>
    <name type="common">red pineapple</name>
    <dbReference type="NCBI Taxonomy" id="296719"/>
    <lineage>
        <taxon>Eukaryota</taxon>
        <taxon>Viridiplantae</taxon>
        <taxon>Streptophyta</taxon>
        <taxon>Embryophyta</taxon>
        <taxon>Tracheophyta</taxon>
        <taxon>Spermatophyta</taxon>
        <taxon>Magnoliopsida</taxon>
        <taxon>Liliopsida</taxon>
        <taxon>Poales</taxon>
        <taxon>Bromeliaceae</taxon>
        <taxon>Bromelioideae</taxon>
        <taxon>Ananas</taxon>
    </lineage>
</organism>
<dbReference type="GO" id="GO:0020037">
    <property type="term" value="F:heme binding"/>
    <property type="evidence" value="ECO:0007669"/>
    <property type="project" value="InterPro"/>
</dbReference>
<protein>
    <submittedName>
        <fullName evidence="2">Uncharacterized protein</fullName>
    </submittedName>
</protein>
<feature type="region of interest" description="Disordered" evidence="1">
    <location>
        <begin position="104"/>
        <end position="141"/>
    </location>
</feature>
<evidence type="ECO:0000256" key="1">
    <source>
        <dbReference type="SAM" id="MobiDB-lite"/>
    </source>
</evidence>
<gene>
    <name evidence="2" type="ORF">CB5_LOCUS26969</name>
</gene>
<reference evidence="2" key="1">
    <citation type="submission" date="2020-07" db="EMBL/GenBank/DDBJ databases">
        <authorList>
            <person name="Lin J."/>
        </authorList>
    </citation>
    <scope>NUCLEOTIDE SEQUENCE</scope>
</reference>
<dbReference type="GO" id="GO:0005506">
    <property type="term" value="F:iron ion binding"/>
    <property type="evidence" value="ECO:0007669"/>
    <property type="project" value="InterPro"/>
</dbReference>
<dbReference type="Gene3D" id="1.10.630.10">
    <property type="entry name" value="Cytochrome P450"/>
    <property type="match status" value="1"/>
</dbReference>
<dbReference type="GO" id="GO:0004497">
    <property type="term" value="F:monooxygenase activity"/>
    <property type="evidence" value="ECO:0007669"/>
    <property type="project" value="InterPro"/>
</dbReference>
<dbReference type="EMBL" id="LR862137">
    <property type="protein sequence ID" value="CAD1843758.1"/>
    <property type="molecule type" value="Genomic_DNA"/>
</dbReference>
<feature type="region of interest" description="Disordered" evidence="1">
    <location>
        <begin position="250"/>
        <end position="297"/>
    </location>
</feature>
<feature type="compositionally biased region" description="Pro residues" evidence="1">
    <location>
        <begin position="278"/>
        <end position="289"/>
    </location>
</feature>
<dbReference type="InterPro" id="IPR036396">
    <property type="entry name" value="Cyt_P450_sf"/>
</dbReference>
<evidence type="ECO:0000313" key="2">
    <source>
        <dbReference type="EMBL" id="CAD1843758.1"/>
    </source>
</evidence>
<name>A0A6V7QL61_ANACO</name>
<accession>A0A6V7QL61</accession>
<dbReference type="GO" id="GO:0016705">
    <property type="term" value="F:oxidoreductase activity, acting on paired donors, with incorporation or reduction of molecular oxygen"/>
    <property type="evidence" value="ECO:0007669"/>
    <property type="project" value="InterPro"/>
</dbReference>
<feature type="compositionally biased region" description="Acidic residues" evidence="1">
    <location>
        <begin position="183"/>
        <end position="200"/>
    </location>
</feature>